<protein>
    <submittedName>
        <fullName evidence="2">Uncharacterized protein</fullName>
    </submittedName>
</protein>
<reference evidence="2 3" key="2">
    <citation type="journal article" date="2009" name="PLoS ONE">
        <title>An integrated genetic and cytogenetic map of the cucumber genome.</title>
        <authorList>
            <person name="Ren Y."/>
            <person name="Zhang Z."/>
            <person name="Liu J."/>
            <person name="Staub J.E."/>
            <person name="Han Y."/>
            <person name="Cheng Z."/>
            <person name="Li X."/>
            <person name="Lu J."/>
            <person name="Miao H."/>
            <person name="Kang H."/>
            <person name="Xie B."/>
            <person name="Gu X."/>
            <person name="Wang X."/>
            <person name="Du Y."/>
            <person name="Jin W."/>
            <person name="Huang S."/>
        </authorList>
    </citation>
    <scope>NUCLEOTIDE SEQUENCE [LARGE SCALE GENOMIC DNA]</scope>
    <source>
        <strain evidence="3">cv. 9930</strain>
    </source>
</reference>
<evidence type="ECO:0000313" key="2">
    <source>
        <dbReference type="EMBL" id="KGN61389.1"/>
    </source>
</evidence>
<dbReference type="Gramene" id="KGN61389">
    <property type="protein sequence ID" value="KGN61389"/>
    <property type="gene ID" value="Csa_2G108670"/>
</dbReference>
<feature type="region of interest" description="Disordered" evidence="1">
    <location>
        <begin position="1"/>
        <end position="35"/>
    </location>
</feature>
<feature type="compositionally biased region" description="Polar residues" evidence="1">
    <location>
        <begin position="26"/>
        <end position="35"/>
    </location>
</feature>
<accession>A0A0A0LJZ0</accession>
<gene>
    <name evidence="2" type="ORF">Csa_2G108670</name>
</gene>
<reference evidence="2 3" key="3">
    <citation type="journal article" date="2010" name="BMC Genomics">
        <title>Transcriptome sequencing and comparative analysis of cucumber flowers with different sex types.</title>
        <authorList>
            <person name="Guo S."/>
            <person name="Zheng Y."/>
            <person name="Joung J.G."/>
            <person name="Liu S."/>
            <person name="Zhang Z."/>
            <person name="Crasta O.R."/>
            <person name="Sobral B.W."/>
            <person name="Xu Y."/>
            <person name="Huang S."/>
            <person name="Fei Z."/>
        </authorList>
    </citation>
    <scope>NUCLEOTIDE SEQUENCE [LARGE SCALE GENOMIC DNA]</scope>
    <source>
        <strain evidence="3">cv. 9930</strain>
    </source>
</reference>
<evidence type="ECO:0000313" key="3">
    <source>
        <dbReference type="Proteomes" id="UP000029981"/>
    </source>
</evidence>
<name>A0A0A0LJZ0_CUCSA</name>
<dbReference type="Proteomes" id="UP000029981">
    <property type="component" value="Chromosome 2"/>
</dbReference>
<reference evidence="2 3" key="4">
    <citation type="journal article" date="2011" name="BMC Genomics">
        <title>RNA-Seq improves annotation of protein-coding genes in the cucumber genome.</title>
        <authorList>
            <person name="Li Z."/>
            <person name="Zhang Z."/>
            <person name="Yan P."/>
            <person name="Huang S."/>
            <person name="Fei Z."/>
            <person name="Lin K."/>
        </authorList>
    </citation>
    <scope>NUCLEOTIDE SEQUENCE [LARGE SCALE GENOMIC DNA]</scope>
    <source>
        <strain evidence="3">cv. 9930</strain>
    </source>
</reference>
<feature type="compositionally biased region" description="Basic residues" evidence="1">
    <location>
        <begin position="10"/>
        <end position="19"/>
    </location>
</feature>
<keyword evidence="3" id="KW-1185">Reference proteome</keyword>
<evidence type="ECO:0000256" key="1">
    <source>
        <dbReference type="SAM" id="MobiDB-lite"/>
    </source>
</evidence>
<reference evidence="2 3" key="1">
    <citation type="journal article" date="2009" name="Nat. Genet.">
        <title>The genome of the cucumber, Cucumis sativus L.</title>
        <authorList>
            <person name="Huang S."/>
            <person name="Li R."/>
            <person name="Zhang Z."/>
            <person name="Li L."/>
            <person name="Gu X."/>
            <person name="Fan W."/>
            <person name="Lucas W.J."/>
            <person name="Wang X."/>
            <person name="Xie B."/>
            <person name="Ni P."/>
            <person name="Ren Y."/>
            <person name="Zhu H."/>
            <person name="Li J."/>
            <person name="Lin K."/>
            <person name="Jin W."/>
            <person name="Fei Z."/>
            <person name="Li G."/>
            <person name="Staub J."/>
            <person name="Kilian A."/>
            <person name="van der Vossen E.A."/>
            <person name="Wu Y."/>
            <person name="Guo J."/>
            <person name="He J."/>
            <person name="Jia Z."/>
            <person name="Ren Y."/>
            <person name="Tian G."/>
            <person name="Lu Y."/>
            <person name="Ruan J."/>
            <person name="Qian W."/>
            <person name="Wang M."/>
            <person name="Huang Q."/>
            <person name="Li B."/>
            <person name="Xuan Z."/>
            <person name="Cao J."/>
            <person name="Asan"/>
            <person name="Wu Z."/>
            <person name="Zhang J."/>
            <person name="Cai Q."/>
            <person name="Bai Y."/>
            <person name="Zhao B."/>
            <person name="Han Y."/>
            <person name="Li Y."/>
            <person name="Li X."/>
            <person name="Wang S."/>
            <person name="Shi Q."/>
            <person name="Liu S."/>
            <person name="Cho W.K."/>
            <person name="Kim J.Y."/>
            <person name="Xu Y."/>
            <person name="Heller-Uszynska K."/>
            <person name="Miao H."/>
            <person name="Cheng Z."/>
            <person name="Zhang S."/>
            <person name="Wu J."/>
            <person name="Yang Y."/>
            <person name="Kang H."/>
            <person name="Li M."/>
            <person name="Liang H."/>
            <person name="Ren X."/>
            <person name="Shi Z."/>
            <person name="Wen M."/>
            <person name="Jian M."/>
            <person name="Yang H."/>
            <person name="Zhang G."/>
            <person name="Yang Z."/>
            <person name="Chen R."/>
            <person name="Liu S."/>
            <person name="Li J."/>
            <person name="Ma L."/>
            <person name="Liu H."/>
            <person name="Zhou Y."/>
            <person name="Zhao J."/>
            <person name="Fang X."/>
            <person name="Li G."/>
            <person name="Fang L."/>
            <person name="Li Y."/>
            <person name="Liu D."/>
            <person name="Zheng H."/>
            <person name="Zhang Y."/>
            <person name="Qin N."/>
            <person name="Li Z."/>
            <person name="Yang G."/>
            <person name="Yang S."/>
            <person name="Bolund L."/>
            <person name="Kristiansen K."/>
            <person name="Zheng H."/>
            <person name="Li S."/>
            <person name="Zhang X."/>
            <person name="Yang H."/>
            <person name="Wang J."/>
            <person name="Sun R."/>
            <person name="Zhang B."/>
            <person name="Jiang S."/>
            <person name="Wang J."/>
            <person name="Du Y."/>
            <person name="Li S."/>
        </authorList>
    </citation>
    <scope>NUCLEOTIDE SEQUENCE [LARGE SCALE GENOMIC DNA]</scope>
    <source>
        <strain evidence="3">cv. 9930</strain>
    </source>
</reference>
<sequence length="68" mass="7645">MAKHCNAPKIGRRHARVSKHNAMLRQGSQASRRSFQSSLRGSTILGIPATIPLSFLFHFPPRVFFIVD</sequence>
<dbReference type="EMBL" id="CM002923">
    <property type="protein sequence ID" value="KGN61389.1"/>
    <property type="molecule type" value="Genomic_DNA"/>
</dbReference>
<dbReference type="AlphaFoldDB" id="A0A0A0LJZ0"/>
<proteinExistence type="predicted"/>
<organism evidence="2 3">
    <name type="scientific">Cucumis sativus</name>
    <name type="common">Cucumber</name>
    <dbReference type="NCBI Taxonomy" id="3659"/>
    <lineage>
        <taxon>Eukaryota</taxon>
        <taxon>Viridiplantae</taxon>
        <taxon>Streptophyta</taxon>
        <taxon>Embryophyta</taxon>
        <taxon>Tracheophyta</taxon>
        <taxon>Spermatophyta</taxon>
        <taxon>Magnoliopsida</taxon>
        <taxon>eudicotyledons</taxon>
        <taxon>Gunneridae</taxon>
        <taxon>Pentapetalae</taxon>
        <taxon>rosids</taxon>
        <taxon>fabids</taxon>
        <taxon>Cucurbitales</taxon>
        <taxon>Cucurbitaceae</taxon>
        <taxon>Benincaseae</taxon>
        <taxon>Cucumis</taxon>
    </lineage>
</organism>